<feature type="transmembrane region" description="Helical" evidence="1">
    <location>
        <begin position="148"/>
        <end position="165"/>
    </location>
</feature>
<name>A0A0R2NYW3_9LACO</name>
<feature type="transmembrane region" description="Helical" evidence="1">
    <location>
        <begin position="108"/>
        <end position="127"/>
    </location>
</feature>
<sequence>MVMMLVPAKFKVNWFYVSRLDATLLILMTLLQFGAFKVRSLSATRTAVVIGILLISYLVAVSWVKVFKIPLPTMLAIQNDLLVMVLIFALMFLIVPTVFAPIDLQTRIGGMGVLIALITFPMSYTAANPWYGVRFPWARSQTNRRQTNILGARLGVLVGVLIMLMSTISLAAVYVTIIVGLISLVLAVTWYTTYLSRRGV</sequence>
<comment type="caution">
    <text evidence="2">The sequence shown here is derived from an EMBL/GenBank/DDBJ whole genome shotgun (WGS) entry which is preliminary data.</text>
</comment>
<feature type="transmembrane region" description="Helical" evidence="1">
    <location>
        <begin position="47"/>
        <end position="69"/>
    </location>
</feature>
<reference evidence="2 3" key="1">
    <citation type="journal article" date="2015" name="Genome Announc.">
        <title>Expanding the biotechnology potential of lactobacilli through comparative genomics of 213 strains and associated genera.</title>
        <authorList>
            <person name="Sun Z."/>
            <person name="Harris H.M."/>
            <person name="McCann A."/>
            <person name="Guo C."/>
            <person name="Argimon S."/>
            <person name="Zhang W."/>
            <person name="Yang X."/>
            <person name="Jeffery I.B."/>
            <person name="Cooney J.C."/>
            <person name="Kagawa T.F."/>
            <person name="Liu W."/>
            <person name="Song Y."/>
            <person name="Salvetti E."/>
            <person name="Wrobel A."/>
            <person name="Rasinkangas P."/>
            <person name="Parkhill J."/>
            <person name="Rea M.C."/>
            <person name="O'Sullivan O."/>
            <person name="Ritari J."/>
            <person name="Douillard F.P."/>
            <person name="Paul Ross R."/>
            <person name="Yang R."/>
            <person name="Briner A.E."/>
            <person name="Felis G.E."/>
            <person name="de Vos W.M."/>
            <person name="Barrangou R."/>
            <person name="Klaenhammer T.R."/>
            <person name="Caufield P.W."/>
            <person name="Cui Y."/>
            <person name="Zhang H."/>
            <person name="O'Toole P.W."/>
        </authorList>
    </citation>
    <scope>NUCLEOTIDE SEQUENCE [LARGE SCALE GENOMIC DNA]</scope>
    <source>
        <strain evidence="2 3">DSM 21115</strain>
    </source>
</reference>
<feature type="transmembrane region" description="Helical" evidence="1">
    <location>
        <begin position="171"/>
        <end position="191"/>
    </location>
</feature>
<dbReference type="Proteomes" id="UP000050920">
    <property type="component" value="Unassembled WGS sequence"/>
</dbReference>
<organism evidence="2 3">
    <name type="scientific">Lactiplantibacillus fabifermentans DSM 21115</name>
    <dbReference type="NCBI Taxonomy" id="1413187"/>
    <lineage>
        <taxon>Bacteria</taxon>
        <taxon>Bacillati</taxon>
        <taxon>Bacillota</taxon>
        <taxon>Bacilli</taxon>
        <taxon>Lactobacillales</taxon>
        <taxon>Lactobacillaceae</taxon>
        <taxon>Lactiplantibacillus</taxon>
    </lineage>
</organism>
<keyword evidence="1" id="KW-0812">Transmembrane</keyword>
<protein>
    <submittedName>
        <fullName evidence="2">Uncharacterized protein</fullName>
    </submittedName>
</protein>
<evidence type="ECO:0000256" key="1">
    <source>
        <dbReference type="SAM" id="Phobius"/>
    </source>
</evidence>
<dbReference type="EMBL" id="AYGX02000035">
    <property type="protein sequence ID" value="KRO28675.1"/>
    <property type="molecule type" value="Genomic_DNA"/>
</dbReference>
<proteinExistence type="predicted"/>
<evidence type="ECO:0000313" key="2">
    <source>
        <dbReference type="EMBL" id="KRO28675.1"/>
    </source>
</evidence>
<feature type="transmembrane region" description="Helical" evidence="1">
    <location>
        <begin position="81"/>
        <end position="102"/>
    </location>
</feature>
<evidence type="ECO:0000313" key="3">
    <source>
        <dbReference type="Proteomes" id="UP000050920"/>
    </source>
</evidence>
<gene>
    <name evidence="2" type="ORF">DY78_GL002191</name>
</gene>
<keyword evidence="1" id="KW-1133">Transmembrane helix</keyword>
<feature type="transmembrane region" description="Helical" evidence="1">
    <location>
        <begin position="12"/>
        <end position="35"/>
    </location>
</feature>
<accession>A0A0R2NYW3</accession>
<dbReference type="AlphaFoldDB" id="A0A0R2NYW3"/>
<keyword evidence="1" id="KW-0472">Membrane</keyword>
<keyword evidence="3" id="KW-1185">Reference proteome</keyword>